<evidence type="ECO:0000256" key="2">
    <source>
        <dbReference type="ARBA" id="ARBA00022692"/>
    </source>
</evidence>
<accession>X1JT21</accession>
<feature type="non-terminal residue" evidence="6">
    <location>
        <position position="1"/>
    </location>
</feature>
<dbReference type="EMBL" id="BARU01037104">
    <property type="protein sequence ID" value="GAH84545.1"/>
    <property type="molecule type" value="Genomic_DNA"/>
</dbReference>
<dbReference type="AlphaFoldDB" id="X1JT21"/>
<evidence type="ECO:0000256" key="4">
    <source>
        <dbReference type="ARBA" id="ARBA00023136"/>
    </source>
</evidence>
<dbReference type="PANTHER" id="PTHR37306">
    <property type="entry name" value="COLICIN V PRODUCTION PROTEIN"/>
    <property type="match status" value="1"/>
</dbReference>
<comment type="caution">
    <text evidence="6">The sequence shown here is derived from an EMBL/GenBank/DDBJ whole genome shotgun (WGS) entry which is preliminary data.</text>
</comment>
<evidence type="ECO:0000256" key="5">
    <source>
        <dbReference type="SAM" id="Phobius"/>
    </source>
</evidence>
<dbReference type="GO" id="GO:0016020">
    <property type="term" value="C:membrane"/>
    <property type="evidence" value="ECO:0007669"/>
    <property type="project" value="UniProtKB-SubCell"/>
</dbReference>
<organism evidence="6">
    <name type="scientific">marine sediment metagenome</name>
    <dbReference type="NCBI Taxonomy" id="412755"/>
    <lineage>
        <taxon>unclassified sequences</taxon>
        <taxon>metagenomes</taxon>
        <taxon>ecological metagenomes</taxon>
    </lineage>
</organism>
<sequence>YVPLSEQLPFIPQADVAKVVAFAIILIGVMVIAVVLARLLKWAASVIMLNWVNQLGGAVFGLALGAIFCSALLATWVKWLGAGDTITESIVSAFLLDKFPLILALLPEEFDAIRSFFQ</sequence>
<dbReference type="InterPro" id="IPR003825">
    <property type="entry name" value="Colicin-V_CvpA"/>
</dbReference>
<dbReference type="GO" id="GO:0009403">
    <property type="term" value="P:toxin biosynthetic process"/>
    <property type="evidence" value="ECO:0007669"/>
    <property type="project" value="InterPro"/>
</dbReference>
<comment type="subcellular location">
    <subcellularLocation>
        <location evidence="1">Membrane</location>
        <topology evidence="1">Multi-pass membrane protein</topology>
    </subcellularLocation>
</comment>
<dbReference type="PANTHER" id="PTHR37306:SF1">
    <property type="entry name" value="COLICIN V PRODUCTION PROTEIN"/>
    <property type="match status" value="1"/>
</dbReference>
<protein>
    <recommendedName>
        <fullName evidence="7">CvpA family protein</fullName>
    </recommendedName>
</protein>
<feature type="transmembrane region" description="Helical" evidence="5">
    <location>
        <begin position="52"/>
        <end position="77"/>
    </location>
</feature>
<dbReference type="Pfam" id="PF02674">
    <property type="entry name" value="Colicin_V"/>
    <property type="match status" value="1"/>
</dbReference>
<keyword evidence="3 5" id="KW-1133">Transmembrane helix</keyword>
<evidence type="ECO:0000256" key="3">
    <source>
        <dbReference type="ARBA" id="ARBA00022989"/>
    </source>
</evidence>
<feature type="transmembrane region" description="Helical" evidence="5">
    <location>
        <begin position="20"/>
        <end position="40"/>
    </location>
</feature>
<evidence type="ECO:0000313" key="6">
    <source>
        <dbReference type="EMBL" id="GAH84545.1"/>
    </source>
</evidence>
<keyword evidence="2 5" id="KW-0812">Transmembrane</keyword>
<evidence type="ECO:0008006" key="7">
    <source>
        <dbReference type="Google" id="ProtNLM"/>
    </source>
</evidence>
<name>X1JT21_9ZZZZ</name>
<proteinExistence type="predicted"/>
<gene>
    <name evidence="6" type="ORF">S03H2_57865</name>
</gene>
<keyword evidence="4 5" id="KW-0472">Membrane</keyword>
<reference evidence="6" key="1">
    <citation type="journal article" date="2014" name="Front. Microbiol.">
        <title>High frequency of phylogenetically diverse reductive dehalogenase-homologous genes in deep subseafloor sedimentary metagenomes.</title>
        <authorList>
            <person name="Kawai M."/>
            <person name="Futagami T."/>
            <person name="Toyoda A."/>
            <person name="Takaki Y."/>
            <person name="Nishi S."/>
            <person name="Hori S."/>
            <person name="Arai W."/>
            <person name="Tsubouchi T."/>
            <person name="Morono Y."/>
            <person name="Uchiyama I."/>
            <person name="Ito T."/>
            <person name="Fujiyama A."/>
            <person name="Inagaki F."/>
            <person name="Takami H."/>
        </authorList>
    </citation>
    <scope>NUCLEOTIDE SEQUENCE</scope>
    <source>
        <strain evidence="6">Expedition CK06-06</strain>
    </source>
</reference>
<evidence type="ECO:0000256" key="1">
    <source>
        <dbReference type="ARBA" id="ARBA00004141"/>
    </source>
</evidence>